<gene>
    <name evidence="3" type="ORF">GGX14DRAFT_175374</name>
</gene>
<dbReference type="Gene3D" id="1.20.1050.10">
    <property type="match status" value="1"/>
</dbReference>
<proteinExistence type="predicted"/>
<dbReference type="GO" id="GO:0006749">
    <property type="term" value="P:glutathione metabolic process"/>
    <property type="evidence" value="ECO:0007669"/>
    <property type="project" value="TreeGrafter"/>
</dbReference>
<sequence>MSNEPIILYDIPSKAPGCAWSPNTWKTRYALNFKGLAYRTVWVEYPDIEAFCKSIGAEPTMIRKNGTPYYSLPVIQDPNTEKIISDSARIAEYLDSTYPDTPKIVPVGTHTLQKTFMVAYDAATAPLIPYIMPAVATILRPKSEEYFVRTREASFGKKLVDMTPTGEAHKAAWKEVEAGFGKVDRWLNEGSNEGAPFVMGDRISFADFMIAGELQWCVKAFGEDSDLWQDMMVWHGGRWAKLFNALKKYEGPLENLPE</sequence>
<feature type="domain" description="GST N-terminal" evidence="1">
    <location>
        <begin position="11"/>
        <end position="102"/>
    </location>
</feature>
<dbReference type="SUPFAM" id="SSF52833">
    <property type="entry name" value="Thioredoxin-like"/>
    <property type="match status" value="1"/>
</dbReference>
<dbReference type="InterPro" id="IPR010987">
    <property type="entry name" value="Glutathione-S-Trfase_C-like"/>
</dbReference>
<organism evidence="3 4">
    <name type="scientific">Mycena pura</name>
    <dbReference type="NCBI Taxonomy" id="153505"/>
    <lineage>
        <taxon>Eukaryota</taxon>
        <taxon>Fungi</taxon>
        <taxon>Dikarya</taxon>
        <taxon>Basidiomycota</taxon>
        <taxon>Agaricomycotina</taxon>
        <taxon>Agaricomycetes</taxon>
        <taxon>Agaricomycetidae</taxon>
        <taxon>Agaricales</taxon>
        <taxon>Marasmiineae</taxon>
        <taxon>Mycenaceae</taxon>
        <taxon>Mycena</taxon>
    </lineage>
</organism>
<dbReference type="GO" id="GO:0004364">
    <property type="term" value="F:glutathione transferase activity"/>
    <property type="evidence" value="ECO:0007669"/>
    <property type="project" value="TreeGrafter"/>
</dbReference>
<dbReference type="InterPro" id="IPR004045">
    <property type="entry name" value="Glutathione_S-Trfase_N"/>
</dbReference>
<dbReference type="AlphaFoldDB" id="A0AAD6VTB4"/>
<dbReference type="PROSITE" id="PS50405">
    <property type="entry name" value="GST_CTER"/>
    <property type="match status" value="1"/>
</dbReference>
<dbReference type="Gene3D" id="3.40.30.10">
    <property type="entry name" value="Glutaredoxin"/>
    <property type="match status" value="1"/>
</dbReference>
<dbReference type="InterPro" id="IPR036282">
    <property type="entry name" value="Glutathione-S-Trfase_C_sf"/>
</dbReference>
<evidence type="ECO:0000259" key="2">
    <source>
        <dbReference type="PROSITE" id="PS50405"/>
    </source>
</evidence>
<name>A0AAD6VTB4_9AGAR</name>
<dbReference type="GO" id="GO:0006559">
    <property type="term" value="P:L-phenylalanine catabolic process"/>
    <property type="evidence" value="ECO:0007669"/>
    <property type="project" value="TreeGrafter"/>
</dbReference>
<dbReference type="GO" id="GO:0016034">
    <property type="term" value="F:maleylacetoacetate isomerase activity"/>
    <property type="evidence" value="ECO:0007669"/>
    <property type="project" value="TreeGrafter"/>
</dbReference>
<dbReference type="CDD" id="cd03038">
    <property type="entry name" value="GST_N_etherase_LigE"/>
    <property type="match status" value="1"/>
</dbReference>
<dbReference type="InterPro" id="IPR054416">
    <property type="entry name" value="GST_UstS-like_C"/>
</dbReference>
<keyword evidence="4" id="KW-1185">Reference proteome</keyword>
<dbReference type="PANTHER" id="PTHR42673">
    <property type="entry name" value="MALEYLACETOACETATE ISOMERASE"/>
    <property type="match status" value="1"/>
</dbReference>
<dbReference type="PANTHER" id="PTHR42673:SF4">
    <property type="entry name" value="MALEYLACETOACETATE ISOMERASE"/>
    <property type="match status" value="1"/>
</dbReference>
<protein>
    <recommendedName>
        <fullName evidence="5">GST N-terminal domain-containing protein</fullName>
    </recommendedName>
</protein>
<evidence type="ECO:0000259" key="1">
    <source>
        <dbReference type="PROSITE" id="PS50404"/>
    </source>
</evidence>
<dbReference type="Pfam" id="PF13409">
    <property type="entry name" value="GST_N_2"/>
    <property type="match status" value="1"/>
</dbReference>
<feature type="domain" description="GST C-terminal" evidence="2">
    <location>
        <begin position="121"/>
        <end position="258"/>
    </location>
</feature>
<dbReference type="PROSITE" id="PS50404">
    <property type="entry name" value="GST_NTER"/>
    <property type="match status" value="1"/>
</dbReference>
<dbReference type="InterPro" id="IPR036249">
    <property type="entry name" value="Thioredoxin-like_sf"/>
</dbReference>
<evidence type="ECO:0000313" key="4">
    <source>
        <dbReference type="Proteomes" id="UP001219525"/>
    </source>
</evidence>
<dbReference type="SUPFAM" id="SSF47616">
    <property type="entry name" value="GST C-terminal domain-like"/>
    <property type="match status" value="1"/>
</dbReference>
<dbReference type="EMBL" id="JARJCW010000007">
    <property type="protein sequence ID" value="KAJ7222192.1"/>
    <property type="molecule type" value="Genomic_DNA"/>
</dbReference>
<evidence type="ECO:0008006" key="5">
    <source>
        <dbReference type="Google" id="ProtNLM"/>
    </source>
</evidence>
<dbReference type="Pfam" id="PF22041">
    <property type="entry name" value="GST_C_7"/>
    <property type="match status" value="1"/>
</dbReference>
<dbReference type="Proteomes" id="UP001219525">
    <property type="component" value="Unassembled WGS sequence"/>
</dbReference>
<comment type="caution">
    <text evidence="3">The sequence shown here is derived from an EMBL/GenBank/DDBJ whole genome shotgun (WGS) entry which is preliminary data.</text>
</comment>
<accession>A0AAD6VTB4</accession>
<evidence type="ECO:0000313" key="3">
    <source>
        <dbReference type="EMBL" id="KAJ7222192.1"/>
    </source>
</evidence>
<reference evidence="3" key="1">
    <citation type="submission" date="2023-03" db="EMBL/GenBank/DDBJ databases">
        <title>Massive genome expansion in bonnet fungi (Mycena s.s.) driven by repeated elements and novel gene families across ecological guilds.</title>
        <authorList>
            <consortium name="Lawrence Berkeley National Laboratory"/>
            <person name="Harder C.B."/>
            <person name="Miyauchi S."/>
            <person name="Viragh M."/>
            <person name="Kuo A."/>
            <person name="Thoen E."/>
            <person name="Andreopoulos B."/>
            <person name="Lu D."/>
            <person name="Skrede I."/>
            <person name="Drula E."/>
            <person name="Henrissat B."/>
            <person name="Morin E."/>
            <person name="Kohler A."/>
            <person name="Barry K."/>
            <person name="LaButti K."/>
            <person name="Morin E."/>
            <person name="Salamov A."/>
            <person name="Lipzen A."/>
            <person name="Mereny Z."/>
            <person name="Hegedus B."/>
            <person name="Baldrian P."/>
            <person name="Stursova M."/>
            <person name="Weitz H."/>
            <person name="Taylor A."/>
            <person name="Grigoriev I.V."/>
            <person name="Nagy L.G."/>
            <person name="Martin F."/>
            <person name="Kauserud H."/>
        </authorList>
    </citation>
    <scope>NUCLEOTIDE SEQUENCE</scope>
    <source>
        <strain evidence="3">9144</strain>
    </source>
</reference>
<feature type="non-terminal residue" evidence="3">
    <location>
        <position position="258"/>
    </location>
</feature>